<evidence type="ECO:0000313" key="1">
    <source>
        <dbReference type="EMBL" id="RAL20272.1"/>
    </source>
</evidence>
<dbReference type="InterPro" id="IPR011990">
    <property type="entry name" value="TPR-like_helical_dom_sf"/>
</dbReference>
<name>A0A328C4N6_9DELT</name>
<sequence>MGMVWALAGALLVTGCAGGPPTVETRWEFEAESPGARAMEAWLRGQEVPPAEVAGQGGVEALLVAGEMALWEGDREAAFELFGAQLAGHPGEALNRYAALRLSELVGQVVEGPQRLAALLAEVRYDREHPLTRVALTELAWEVARDRWERSQVAEPFVFEGAGVPTHFRVSPLMSPWRLLDAPTPFAPERSAWLADQYRSPEIARPSPANWQPTQVLELERPDQALRLGSGGVYYLEAALQVAGDKAQEVTLYGDFQGAARVWVGDSEVLAFEEQDYESGRMMRRLRLEPGTHRVLMKVAYAGGYRDRFELRVVPSRGPVLGPGPVHFVAAANPDQTRAKAEVRSPTQSIWELEPAAGVLSAPATASASALWWAANSALQAGQVPAFEAAMEALRGRLDGELSWAAELLWARQARTRWDVPGQLRDAEALMRTRAAYQRAPESPGVLSALAERLRQGGSESERRGLLEAARDAAVVGERLRDIEALKAWASFLAAQGVRPAAEQAWKEVLKWAPADCTAASRLQSLYAGRSYVPHPRELTESWERCPQLEEVWLDARGPSPQAVAFAARQAARQPYRISAQLDHADALRGAGQAEAALAAVRQARARMPSVASLWLKEAELLVGAGQPEQALQTLEQAQARYGHSARVDERIASLQGRLPLAGAMPDGLKAARAEIARAGGEPGAELALDEAYYVLDYAARRYFEDGSSWTLTHTVVRLMTRGAIDRYAEVELPRGAQPVLVRTIKASGAVRVPEEVAGKDTLSMPGLEPGDMIEVAYLQFAGPGAVRSHVEGMRFFFRMGDVSTRHSEYVVLGDEGLNFIRANGAPRAEPVEIDGVRGVRFVATDQRRPTPEPLPVTSEEVFPWVQEYRVGVEGGAIEADRRYVADALLASRRVGPALRARTAEWLGRPVGHGELSDPEVRRLFYAVSEHFAQPSPLALTTDANHALLLGRGSPLVVLQAVYELVGVEAQMYLARAREQPEARHPVGDFGRYGRPLLRVVLPESGEEAWLEAAGPDAMWGAVDGDVQGQGALCVSCPSYQETTVQGDRARRPTREVDVEGRVDEEGTLHARARYTFGGMRAVRVRSALRARQDEQDRARYIDQVVQELIKGARVAGFEVLNAGEVDAPLVFEAELVREGFARQVDQRHQIDTTLFTEELAGIYASLASRELPLRVGYEREQSYALRLQLPPGAEPELFATDLALETPFGSYSRNTRLEDGELRLDAAVNLPRQRVMPPEYPAFRNFATRVEQSAGLVVRY</sequence>
<dbReference type="SUPFAM" id="SSF48452">
    <property type="entry name" value="TPR-like"/>
    <property type="match status" value="1"/>
</dbReference>
<organism evidence="1 2">
    <name type="scientific">Lujinxingia litoralis</name>
    <dbReference type="NCBI Taxonomy" id="2211119"/>
    <lineage>
        <taxon>Bacteria</taxon>
        <taxon>Deltaproteobacteria</taxon>
        <taxon>Bradymonadales</taxon>
        <taxon>Lujinxingiaceae</taxon>
        <taxon>Lujinxingia</taxon>
    </lineage>
</organism>
<gene>
    <name evidence="1" type="ORF">DL240_18000</name>
</gene>
<protein>
    <recommendedName>
        <fullName evidence="3">DUF3857 domain-containing protein</fullName>
    </recommendedName>
</protein>
<dbReference type="AlphaFoldDB" id="A0A328C4N6"/>
<reference evidence="1 2" key="1">
    <citation type="submission" date="2018-05" db="EMBL/GenBank/DDBJ databases">
        <title>Lujinxingia marina gen. nov. sp. nov., a new facultative anaerobic member of the class Deltaproteobacteria, and proposal of Lujinxingaceae fam. nov.</title>
        <authorList>
            <person name="Li C.-M."/>
        </authorList>
    </citation>
    <scope>NUCLEOTIDE SEQUENCE [LARGE SCALE GENOMIC DNA]</scope>
    <source>
        <strain evidence="1 2">B210</strain>
    </source>
</reference>
<dbReference type="Pfam" id="PF14559">
    <property type="entry name" value="TPR_19"/>
    <property type="match status" value="1"/>
</dbReference>
<evidence type="ECO:0008006" key="3">
    <source>
        <dbReference type="Google" id="ProtNLM"/>
    </source>
</evidence>
<evidence type="ECO:0000313" key="2">
    <source>
        <dbReference type="Proteomes" id="UP000249169"/>
    </source>
</evidence>
<dbReference type="Gene3D" id="2.60.120.1130">
    <property type="match status" value="1"/>
</dbReference>
<accession>A0A328C4N6</accession>
<comment type="caution">
    <text evidence="1">The sequence shown here is derived from an EMBL/GenBank/DDBJ whole genome shotgun (WGS) entry which is preliminary data.</text>
</comment>
<proteinExistence type="predicted"/>
<dbReference type="Proteomes" id="UP000249169">
    <property type="component" value="Unassembled WGS sequence"/>
</dbReference>
<keyword evidence="2" id="KW-1185">Reference proteome</keyword>
<dbReference type="Gene3D" id="1.25.40.10">
    <property type="entry name" value="Tetratricopeptide repeat domain"/>
    <property type="match status" value="1"/>
</dbReference>
<dbReference type="EMBL" id="QHKO01000012">
    <property type="protein sequence ID" value="RAL20272.1"/>
    <property type="molecule type" value="Genomic_DNA"/>
</dbReference>
<dbReference type="Gene3D" id="2.60.40.3140">
    <property type="match status" value="1"/>
</dbReference>